<dbReference type="InterPro" id="IPR052557">
    <property type="entry name" value="CAP/Cytokinesis_protein"/>
</dbReference>
<protein>
    <recommendedName>
        <fullName evidence="2">Transglutaminase-like domain-containing protein</fullName>
    </recommendedName>
</protein>
<gene>
    <name evidence="3" type="ORF">E0F98_02105</name>
</gene>
<organism evidence="3 4">
    <name type="scientific">Flavobacterium hiemivividum</name>
    <dbReference type="NCBI Taxonomy" id="2541734"/>
    <lineage>
        <taxon>Bacteria</taxon>
        <taxon>Pseudomonadati</taxon>
        <taxon>Bacteroidota</taxon>
        <taxon>Flavobacteriia</taxon>
        <taxon>Flavobacteriales</taxon>
        <taxon>Flavobacteriaceae</taxon>
        <taxon>Flavobacterium</taxon>
    </lineage>
</organism>
<accession>A0A4R5D3R5</accession>
<dbReference type="SUPFAM" id="SSF54001">
    <property type="entry name" value="Cysteine proteinases"/>
    <property type="match status" value="1"/>
</dbReference>
<dbReference type="PANTHER" id="PTHR46333">
    <property type="entry name" value="CYTOKINESIS PROTEIN 3"/>
    <property type="match status" value="1"/>
</dbReference>
<dbReference type="InterPro" id="IPR002931">
    <property type="entry name" value="Transglutaminase-like"/>
</dbReference>
<dbReference type="SMART" id="SM00460">
    <property type="entry name" value="TGc"/>
    <property type="match status" value="1"/>
</dbReference>
<feature type="chain" id="PRO_5020692500" description="Transglutaminase-like domain-containing protein" evidence="1">
    <location>
        <begin position="24"/>
        <end position="384"/>
    </location>
</feature>
<name>A0A4R5D3R5_9FLAO</name>
<dbReference type="Proteomes" id="UP000294597">
    <property type="component" value="Unassembled WGS sequence"/>
</dbReference>
<evidence type="ECO:0000313" key="4">
    <source>
        <dbReference type="Proteomes" id="UP000294597"/>
    </source>
</evidence>
<dbReference type="EMBL" id="SMFO01000001">
    <property type="protein sequence ID" value="TDE06430.1"/>
    <property type="molecule type" value="Genomic_DNA"/>
</dbReference>
<evidence type="ECO:0000256" key="1">
    <source>
        <dbReference type="SAM" id="SignalP"/>
    </source>
</evidence>
<reference evidence="3 4" key="1">
    <citation type="submission" date="2019-03" db="EMBL/GenBank/DDBJ databases">
        <title>Flavobacterium TSA-D2 sp. nov., isolated from arctic soil.</title>
        <authorList>
            <person name="Chaudhary D.K."/>
        </authorList>
    </citation>
    <scope>NUCLEOTIDE SEQUENCE [LARGE SCALE GENOMIC DNA]</scope>
    <source>
        <strain evidence="3 4">TSA-D2</strain>
    </source>
</reference>
<dbReference type="PANTHER" id="PTHR46333:SF2">
    <property type="entry name" value="CYTOKINESIS PROTEIN 3"/>
    <property type="match status" value="1"/>
</dbReference>
<keyword evidence="4" id="KW-1185">Reference proteome</keyword>
<dbReference type="Gene3D" id="3.10.620.30">
    <property type="match status" value="1"/>
</dbReference>
<dbReference type="Pfam" id="PF01841">
    <property type="entry name" value="Transglut_core"/>
    <property type="match status" value="1"/>
</dbReference>
<dbReference type="InterPro" id="IPR038765">
    <property type="entry name" value="Papain-like_cys_pep_sf"/>
</dbReference>
<dbReference type="AlphaFoldDB" id="A0A4R5D3R5"/>
<keyword evidence="1" id="KW-0732">Signal</keyword>
<dbReference type="GO" id="GO:0005737">
    <property type="term" value="C:cytoplasm"/>
    <property type="evidence" value="ECO:0007669"/>
    <property type="project" value="TreeGrafter"/>
</dbReference>
<proteinExistence type="predicted"/>
<feature type="domain" description="Transglutaminase-like" evidence="2">
    <location>
        <begin position="95"/>
        <end position="157"/>
    </location>
</feature>
<evidence type="ECO:0000259" key="2">
    <source>
        <dbReference type="SMART" id="SM00460"/>
    </source>
</evidence>
<evidence type="ECO:0000313" key="3">
    <source>
        <dbReference type="EMBL" id="TDE06430.1"/>
    </source>
</evidence>
<sequence length="384" mass="44067">MIRIKFLVFSLLFSLFSIGQAPASYTSIDTRMSEIPKHLTSSTSSIANYINSNFKTDDDKIRAIYYWTASNISYNVDNMYAVATTESIGNKIIKTLKSRTGTCGDYAAVFTDVANKVGVNTVIISGYTKQNGKVDALSHVWCASFIGNKWYLFDPTWASGYVDKGRFYKKMEDTYFKVSPSTMIATHMPFDYLWQFLNFPITNQEFYAGISQIDKSKKRFDFQAEIANYNQLAEVDQLLSATDRIEKNGVKNELIKKAIAYNRKKVDYLKESKSIADLNYIINLYQEGVTELNVFINYRNKQFKPLNSDAEIKKMIISPNNKLEYCQELLNNLERVGASNTSNINKIKKSLQETVRMARQHEAFIYNYLSKPIKARESLFYTSI</sequence>
<comment type="caution">
    <text evidence="3">The sequence shown here is derived from an EMBL/GenBank/DDBJ whole genome shotgun (WGS) entry which is preliminary data.</text>
</comment>
<feature type="signal peptide" evidence="1">
    <location>
        <begin position="1"/>
        <end position="23"/>
    </location>
</feature>